<dbReference type="GO" id="GO:0008237">
    <property type="term" value="F:metallopeptidase activity"/>
    <property type="evidence" value="ECO:0007669"/>
    <property type="project" value="UniProtKB-KW"/>
</dbReference>
<dbReference type="GO" id="GO:0046872">
    <property type="term" value="F:metal ion binding"/>
    <property type="evidence" value="ECO:0007669"/>
    <property type="project" value="UniProtKB-KW"/>
</dbReference>
<dbReference type="OrthoDB" id="9804482at2"/>
<dbReference type="PROSITE" id="PS01302">
    <property type="entry name" value="UPF0758"/>
    <property type="match status" value="1"/>
</dbReference>
<feature type="domain" description="MPN" evidence="8">
    <location>
        <begin position="133"/>
        <end position="262"/>
    </location>
</feature>
<reference evidence="9 10" key="1">
    <citation type="submission" date="2019-03" db="EMBL/GenBank/DDBJ databases">
        <title>Paracraurococcus aquatilis NE82 genome sequence.</title>
        <authorList>
            <person name="Zhao Y."/>
            <person name="Du Z."/>
        </authorList>
    </citation>
    <scope>NUCLEOTIDE SEQUENCE [LARGE SCALE GENOMIC DNA]</scope>
    <source>
        <strain evidence="9 10">NE82</strain>
    </source>
</reference>
<dbReference type="PANTHER" id="PTHR30471">
    <property type="entry name" value="DNA REPAIR PROTEIN RADC"/>
    <property type="match status" value="1"/>
</dbReference>
<evidence type="ECO:0000256" key="5">
    <source>
        <dbReference type="ARBA" id="ARBA00023049"/>
    </source>
</evidence>
<keyword evidence="4" id="KW-0862">Zinc</keyword>
<sequence length="262" mass="28723">MPSRHATRARGLADAHAASALSGPGLKTKLPRPAAPMAGLPRCEPDREPSRGRGQADLFQNLEERELLYALLCHCLPWGSAATAAAELVERFGTFAEVIAAPHHEITALPSVPPAAAALLKCVHGAALRLGQSSLRKKVLLKHWAQLRDYLQMTMAREPVEQFRVLFLDTKNQLIEDEVCNRGDVNHVMIYPRQVIKRAIELNATALIVAHNHPSGDPAPSQQDIDKTREICRAAATFEIVVHDHLVIGRNGTFSFREAGLL</sequence>
<dbReference type="InterPro" id="IPR020891">
    <property type="entry name" value="UPF0758_CS"/>
</dbReference>
<dbReference type="InterPro" id="IPR001405">
    <property type="entry name" value="UPF0758"/>
</dbReference>
<dbReference type="AlphaFoldDB" id="A0A4R4D8A4"/>
<accession>A0A4R4D8A4</accession>
<evidence type="ECO:0000313" key="10">
    <source>
        <dbReference type="Proteomes" id="UP000295023"/>
    </source>
</evidence>
<dbReference type="CDD" id="cd08071">
    <property type="entry name" value="MPN_DUF2466"/>
    <property type="match status" value="1"/>
</dbReference>
<keyword evidence="5" id="KW-0482">Metalloprotease</keyword>
<comment type="similarity">
    <text evidence="6">Belongs to the UPF0758 family.</text>
</comment>
<keyword evidence="1" id="KW-0645">Protease</keyword>
<evidence type="ECO:0000256" key="4">
    <source>
        <dbReference type="ARBA" id="ARBA00022833"/>
    </source>
</evidence>
<dbReference type="NCBIfam" id="TIGR00608">
    <property type="entry name" value="radc"/>
    <property type="match status" value="1"/>
</dbReference>
<dbReference type="GO" id="GO:0006508">
    <property type="term" value="P:proteolysis"/>
    <property type="evidence" value="ECO:0007669"/>
    <property type="project" value="UniProtKB-KW"/>
</dbReference>
<dbReference type="NCBIfam" id="NF000642">
    <property type="entry name" value="PRK00024.1"/>
    <property type="match status" value="1"/>
</dbReference>
<dbReference type="Proteomes" id="UP000295023">
    <property type="component" value="Unassembled WGS sequence"/>
</dbReference>
<dbReference type="EMBL" id="SKBM01000021">
    <property type="protein sequence ID" value="TCZ56715.1"/>
    <property type="molecule type" value="Genomic_DNA"/>
</dbReference>
<proteinExistence type="inferred from homology"/>
<evidence type="ECO:0000259" key="8">
    <source>
        <dbReference type="PROSITE" id="PS50249"/>
    </source>
</evidence>
<dbReference type="Gene3D" id="3.40.140.10">
    <property type="entry name" value="Cytidine Deaminase, domain 2"/>
    <property type="match status" value="1"/>
</dbReference>
<dbReference type="PROSITE" id="PS50249">
    <property type="entry name" value="MPN"/>
    <property type="match status" value="1"/>
</dbReference>
<feature type="region of interest" description="Disordered" evidence="7">
    <location>
        <begin position="1"/>
        <end position="54"/>
    </location>
</feature>
<evidence type="ECO:0000256" key="6">
    <source>
        <dbReference type="RuleBase" id="RU003797"/>
    </source>
</evidence>
<evidence type="ECO:0000256" key="7">
    <source>
        <dbReference type="SAM" id="MobiDB-lite"/>
    </source>
</evidence>
<dbReference type="InterPro" id="IPR037518">
    <property type="entry name" value="MPN"/>
</dbReference>
<evidence type="ECO:0000313" key="9">
    <source>
        <dbReference type="EMBL" id="TCZ56715.1"/>
    </source>
</evidence>
<evidence type="ECO:0000256" key="3">
    <source>
        <dbReference type="ARBA" id="ARBA00022801"/>
    </source>
</evidence>
<dbReference type="PANTHER" id="PTHR30471:SF3">
    <property type="entry name" value="UPF0758 PROTEIN YEES-RELATED"/>
    <property type="match status" value="1"/>
</dbReference>
<keyword evidence="10" id="KW-1185">Reference proteome</keyword>
<keyword evidence="2" id="KW-0479">Metal-binding</keyword>
<organism evidence="9 10">
    <name type="scientific">Roseicella aquatilis</name>
    <dbReference type="NCBI Taxonomy" id="2527868"/>
    <lineage>
        <taxon>Bacteria</taxon>
        <taxon>Pseudomonadati</taxon>
        <taxon>Pseudomonadota</taxon>
        <taxon>Alphaproteobacteria</taxon>
        <taxon>Acetobacterales</taxon>
        <taxon>Roseomonadaceae</taxon>
        <taxon>Roseicella</taxon>
    </lineage>
</organism>
<protein>
    <submittedName>
        <fullName evidence="9">DNA repair protein RadC</fullName>
    </submittedName>
</protein>
<dbReference type="Pfam" id="PF04002">
    <property type="entry name" value="RadC"/>
    <property type="match status" value="1"/>
</dbReference>
<name>A0A4R4D8A4_9PROT</name>
<gene>
    <name evidence="9" type="primary">radC</name>
    <name evidence="9" type="ORF">EXY23_19210</name>
</gene>
<comment type="caution">
    <text evidence="9">The sequence shown here is derived from an EMBL/GenBank/DDBJ whole genome shotgun (WGS) entry which is preliminary data.</text>
</comment>
<keyword evidence="3" id="KW-0378">Hydrolase</keyword>
<evidence type="ECO:0000256" key="1">
    <source>
        <dbReference type="ARBA" id="ARBA00022670"/>
    </source>
</evidence>
<evidence type="ECO:0000256" key="2">
    <source>
        <dbReference type="ARBA" id="ARBA00022723"/>
    </source>
</evidence>
<dbReference type="InterPro" id="IPR025657">
    <property type="entry name" value="RadC_JAB"/>
</dbReference>